<dbReference type="InterPro" id="IPR038695">
    <property type="entry name" value="Saro_0823-like_sf"/>
</dbReference>
<dbReference type="Proteomes" id="UP000181997">
    <property type="component" value="Unassembled WGS sequence"/>
</dbReference>
<evidence type="ECO:0000313" key="2">
    <source>
        <dbReference type="Proteomes" id="UP000181997"/>
    </source>
</evidence>
<sequence length="114" mass="13160">MPLPKEDTLYRTIPYSIVMADTFAARFKGLMFRKDPIINECLLIVPCNSIHMFFMNFSIDAVFLDEQQRIIKLARDLRPWSIVKPVKEARSVLELPAGSIVKLNLKIQQVIELP</sequence>
<dbReference type="InterPro" id="IPR003795">
    <property type="entry name" value="DUF192"/>
</dbReference>
<proteinExistence type="predicted"/>
<dbReference type="Pfam" id="PF02643">
    <property type="entry name" value="DUF192"/>
    <property type="match status" value="1"/>
</dbReference>
<gene>
    <name evidence="1" type="ORF">GA0061094_3234</name>
</gene>
<evidence type="ECO:0000313" key="1">
    <source>
        <dbReference type="EMBL" id="SCC22573.1"/>
    </source>
</evidence>
<dbReference type="PANTHER" id="PTHR37953:SF1">
    <property type="entry name" value="UPF0127 PROTEIN MJ1496"/>
    <property type="match status" value="1"/>
</dbReference>
<dbReference type="PANTHER" id="PTHR37953">
    <property type="entry name" value="UPF0127 PROTEIN MJ1496"/>
    <property type="match status" value="1"/>
</dbReference>
<dbReference type="AlphaFoldDB" id="A0A0V8HFF0"/>
<keyword evidence="2" id="KW-1185">Reference proteome</keyword>
<name>A0A0V8HFF0_9BACI</name>
<organism evidence="1 2">
    <name type="scientific">[Bacillus] enclensis</name>
    <dbReference type="NCBI Taxonomy" id="1402860"/>
    <lineage>
        <taxon>Bacteria</taxon>
        <taxon>Bacillati</taxon>
        <taxon>Bacillota</taxon>
        <taxon>Bacilli</taxon>
        <taxon>Bacillales</taxon>
        <taxon>Bacillaceae</taxon>
        <taxon>Rossellomorea</taxon>
    </lineage>
</organism>
<accession>A0A0V8HFF0</accession>
<dbReference type="RefSeq" id="WP_058299243.1">
    <property type="nucleotide sequence ID" value="NZ_FMAU01000004.1"/>
</dbReference>
<dbReference type="Gene3D" id="2.60.120.1140">
    <property type="entry name" value="Protein of unknown function DUF192"/>
    <property type="match status" value="1"/>
</dbReference>
<protein>
    <recommendedName>
        <fullName evidence="3">DUF192 domain-containing protein</fullName>
    </recommendedName>
</protein>
<reference evidence="2" key="1">
    <citation type="submission" date="2016-08" db="EMBL/GenBank/DDBJ databases">
        <authorList>
            <person name="Varghese N."/>
            <person name="Submissions Spin"/>
        </authorList>
    </citation>
    <scope>NUCLEOTIDE SEQUENCE [LARGE SCALE GENOMIC DNA]</scope>
    <source>
        <strain evidence="2">SGD-1123</strain>
    </source>
</reference>
<dbReference type="EMBL" id="FMAU01000004">
    <property type="protein sequence ID" value="SCC22573.1"/>
    <property type="molecule type" value="Genomic_DNA"/>
</dbReference>
<dbReference type="OrthoDB" id="9813379at2"/>
<evidence type="ECO:0008006" key="3">
    <source>
        <dbReference type="Google" id="ProtNLM"/>
    </source>
</evidence>